<feature type="compositionally biased region" description="Basic and acidic residues" evidence="1">
    <location>
        <begin position="13"/>
        <end position="29"/>
    </location>
</feature>
<dbReference type="Proteomes" id="UP001189429">
    <property type="component" value="Unassembled WGS sequence"/>
</dbReference>
<comment type="caution">
    <text evidence="2">The sequence shown here is derived from an EMBL/GenBank/DDBJ whole genome shotgun (WGS) entry which is preliminary data.</text>
</comment>
<feature type="region of interest" description="Disordered" evidence="1">
    <location>
        <begin position="1"/>
        <end position="34"/>
    </location>
</feature>
<feature type="compositionally biased region" description="Polar residues" evidence="1">
    <location>
        <begin position="104"/>
        <end position="117"/>
    </location>
</feature>
<sequence length="117" mass="13290">MVLSIPLAHKQAARGERKARGPRQREKRQVSFPAEGKCARFGERGSEEERGVPHVRTRTVWSTQSRHDYNCKMKNKHRLKQSLLCGRRGGKQERREDGERGEPPQTSGVSARTNGAK</sequence>
<feature type="compositionally biased region" description="Basic and acidic residues" evidence="1">
    <location>
        <begin position="40"/>
        <end position="52"/>
    </location>
</feature>
<evidence type="ECO:0000256" key="1">
    <source>
        <dbReference type="SAM" id="MobiDB-lite"/>
    </source>
</evidence>
<keyword evidence="3" id="KW-1185">Reference proteome</keyword>
<evidence type="ECO:0000313" key="2">
    <source>
        <dbReference type="EMBL" id="CAK0847703.1"/>
    </source>
</evidence>
<feature type="compositionally biased region" description="Basic and acidic residues" evidence="1">
    <location>
        <begin position="90"/>
        <end position="102"/>
    </location>
</feature>
<protein>
    <submittedName>
        <fullName evidence="2">Uncharacterized protein</fullName>
    </submittedName>
</protein>
<gene>
    <name evidence="2" type="ORF">PCOR1329_LOCUS40836</name>
</gene>
<dbReference type="EMBL" id="CAUYUJ010014922">
    <property type="protein sequence ID" value="CAK0847703.1"/>
    <property type="molecule type" value="Genomic_DNA"/>
</dbReference>
<proteinExistence type="predicted"/>
<name>A0ABN9TNQ3_9DINO</name>
<organism evidence="2 3">
    <name type="scientific">Prorocentrum cordatum</name>
    <dbReference type="NCBI Taxonomy" id="2364126"/>
    <lineage>
        <taxon>Eukaryota</taxon>
        <taxon>Sar</taxon>
        <taxon>Alveolata</taxon>
        <taxon>Dinophyceae</taxon>
        <taxon>Prorocentrales</taxon>
        <taxon>Prorocentraceae</taxon>
        <taxon>Prorocentrum</taxon>
    </lineage>
</organism>
<evidence type="ECO:0000313" key="3">
    <source>
        <dbReference type="Proteomes" id="UP001189429"/>
    </source>
</evidence>
<feature type="region of interest" description="Disordered" evidence="1">
    <location>
        <begin position="40"/>
        <end position="59"/>
    </location>
</feature>
<reference evidence="2" key="1">
    <citation type="submission" date="2023-10" db="EMBL/GenBank/DDBJ databases">
        <authorList>
            <person name="Chen Y."/>
            <person name="Shah S."/>
            <person name="Dougan E. K."/>
            <person name="Thang M."/>
            <person name="Chan C."/>
        </authorList>
    </citation>
    <scope>NUCLEOTIDE SEQUENCE [LARGE SCALE GENOMIC DNA]</scope>
</reference>
<feature type="region of interest" description="Disordered" evidence="1">
    <location>
        <begin position="80"/>
        <end position="117"/>
    </location>
</feature>
<accession>A0ABN9TNQ3</accession>